<evidence type="ECO:0000313" key="5">
    <source>
        <dbReference type="EMBL" id="CAF3699465.1"/>
    </source>
</evidence>
<evidence type="ECO:0000313" key="6">
    <source>
        <dbReference type="Proteomes" id="UP000663829"/>
    </source>
</evidence>
<accession>A0A814A7J7</accession>
<feature type="region of interest" description="Disordered" evidence="1">
    <location>
        <begin position="450"/>
        <end position="510"/>
    </location>
</feature>
<dbReference type="Proteomes" id="UP000681722">
    <property type="component" value="Unassembled WGS sequence"/>
</dbReference>
<dbReference type="EMBL" id="CAJOBA010003989">
    <property type="protein sequence ID" value="CAF3699465.1"/>
    <property type="molecule type" value="Genomic_DNA"/>
</dbReference>
<dbReference type="EMBL" id="CAJOBC010001657">
    <property type="protein sequence ID" value="CAF3691453.1"/>
    <property type="molecule type" value="Genomic_DNA"/>
</dbReference>
<feature type="region of interest" description="Disordered" evidence="1">
    <location>
        <begin position="1"/>
        <end position="53"/>
    </location>
</feature>
<keyword evidence="6" id="KW-1185">Reference proteome</keyword>
<organism evidence="2 6">
    <name type="scientific">Didymodactylos carnosus</name>
    <dbReference type="NCBI Taxonomy" id="1234261"/>
    <lineage>
        <taxon>Eukaryota</taxon>
        <taxon>Metazoa</taxon>
        <taxon>Spiralia</taxon>
        <taxon>Gnathifera</taxon>
        <taxon>Rotifera</taxon>
        <taxon>Eurotatoria</taxon>
        <taxon>Bdelloidea</taxon>
        <taxon>Philodinida</taxon>
        <taxon>Philodinidae</taxon>
        <taxon>Didymodactylos</taxon>
    </lineage>
</organism>
<protein>
    <submittedName>
        <fullName evidence="2">Uncharacterized protein</fullName>
    </submittedName>
</protein>
<evidence type="ECO:0000313" key="3">
    <source>
        <dbReference type="EMBL" id="CAF0922099.1"/>
    </source>
</evidence>
<proteinExistence type="predicted"/>
<feature type="compositionally biased region" description="Basic and acidic residues" evidence="1">
    <location>
        <begin position="461"/>
        <end position="471"/>
    </location>
</feature>
<dbReference type="Proteomes" id="UP000682733">
    <property type="component" value="Unassembled WGS sequence"/>
</dbReference>
<gene>
    <name evidence="2" type="ORF">GPM918_LOCUS9107</name>
    <name evidence="3" type="ORF">OVA965_LOCUS10679</name>
    <name evidence="4" type="ORF">SRO942_LOCUS9108</name>
    <name evidence="5" type="ORF">TMI583_LOCUS10675</name>
</gene>
<name>A0A814A7J7_9BILA</name>
<dbReference type="OrthoDB" id="6262491at2759"/>
<dbReference type="Proteomes" id="UP000677228">
    <property type="component" value="Unassembled WGS sequence"/>
</dbReference>
<dbReference type="EMBL" id="CAJNOQ010001657">
    <property type="protein sequence ID" value="CAF0910209.1"/>
    <property type="molecule type" value="Genomic_DNA"/>
</dbReference>
<feature type="compositionally biased region" description="Basic and acidic residues" evidence="1">
    <location>
        <begin position="28"/>
        <end position="44"/>
    </location>
</feature>
<feature type="compositionally biased region" description="Low complexity" evidence="1">
    <location>
        <begin position="497"/>
        <end position="510"/>
    </location>
</feature>
<reference evidence="2" key="1">
    <citation type="submission" date="2021-02" db="EMBL/GenBank/DDBJ databases">
        <authorList>
            <person name="Nowell W R."/>
        </authorList>
    </citation>
    <scope>NUCLEOTIDE SEQUENCE</scope>
</reference>
<evidence type="ECO:0000256" key="1">
    <source>
        <dbReference type="SAM" id="MobiDB-lite"/>
    </source>
</evidence>
<dbReference type="AlphaFoldDB" id="A0A814A7J7"/>
<evidence type="ECO:0000313" key="2">
    <source>
        <dbReference type="EMBL" id="CAF0910209.1"/>
    </source>
</evidence>
<comment type="caution">
    <text evidence="2">The sequence shown here is derived from an EMBL/GenBank/DDBJ whole genome shotgun (WGS) entry which is preliminary data.</text>
</comment>
<feature type="compositionally biased region" description="Basic and acidic residues" evidence="1">
    <location>
        <begin position="480"/>
        <end position="490"/>
    </location>
</feature>
<evidence type="ECO:0000313" key="4">
    <source>
        <dbReference type="EMBL" id="CAF3691453.1"/>
    </source>
</evidence>
<dbReference type="EMBL" id="CAJNOK010003987">
    <property type="protein sequence ID" value="CAF0922099.1"/>
    <property type="molecule type" value="Genomic_DNA"/>
</dbReference>
<sequence length="525" mass="60177">MSNDTGMKISKNLSKPPKNFIHTTKISDSVRLKTSDPLKDDNTKKQTASSKILVNPSTEQQEIVVTLEANSLLSAKTIAKEDDKTSASSTVHVLQKIETTQTGQTINSEQKSLSKIHVVKQQPYTSKFTKDVLNEGSLMYATPEKQVDRMQESLKQNVDATVKGMHNQRKSVKAISPMDTKRVTFEEDARIQILLPASHKMEALKSTLTSVTAENGEKLDDKRRMSRLSRVSSRLDEEDWYPNQDDLPDNSMRYDTFTLNDSESIGSVKQELETLHQLPDDVMLSDYIPDGFGNLALEVEEEFMTDFLEEFEYDVAQRKRPKVPISHRTRESSITRSPLELWQKARLAIAIHLFKIQHKTRKQMINDIFSTTKADERATNRITFDEINNFEKLIEQKARLDERCLQYGLVVKQKFCLDFLQQFLCLDVYDVGSGYIFLCDVMCQQMDRVPDKSSSYSTSRNESEKRLEKKSMRYHSTGQKSDHIVEEQQQRPKLLFTPSPQQTNTQQSSISITGLRRETMNCITG</sequence>
<dbReference type="Proteomes" id="UP000663829">
    <property type="component" value="Unassembled WGS sequence"/>
</dbReference>